<gene>
    <name evidence="4" type="ORF">P43SY_002061</name>
</gene>
<protein>
    <recommendedName>
        <fullName evidence="3">Chorein N-terminal domain-containing protein</fullName>
    </recommendedName>
</protein>
<keyword evidence="2" id="KW-0813">Transport</keyword>
<organism evidence="4 5">
    <name type="scientific">Pythium insidiosum</name>
    <name type="common">Pythiosis disease agent</name>
    <dbReference type="NCBI Taxonomy" id="114742"/>
    <lineage>
        <taxon>Eukaryota</taxon>
        <taxon>Sar</taxon>
        <taxon>Stramenopiles</taxon>
        <taxon>Oomycota</taxon>
        <taxon>Peronosporomycetes</taxon>
        <taxon>Pythiales</taxon>
        <taxon>Pythiaceae</taxon>
        <taxon>Pythium</taxon>
    </lineage>
</organism>
<evidence type="ECO:0000313" key="5">
    <source>
        <dbReference type="Proteomes" id="UP001209570"/>
    </source>
</evidence>
<dbReference type="Pfam" id="PF12624">
    <property type="entry name" value="VPS13_N"/>
    <property type="match status" value="1"/>
</dbReference>
<dbReference type="GO" id="GO:0045053">
    <property type="term" value="P:protein retention in Golgi apparatus"/>
    <property type="evidence" value="ECO:0007669"/>
    <property type="project" value="TreeGrafter"/>
</dbReference>
<feature type="domain" description="Chorein N-terminal" evidence="3">
    <location>
        <begin position="1"/>
        <end position="185"/>
    </location>
</feature>
<evidence type="ECO:0000256" key="1">
    <source>
        <dbReference type="ARBA" id="ARBA00006545"/>
    </source>
</evidence>
<comment type="caution">
    <text evidence="4">The sequence shown here is derived from an EMBL/GenBank/DDBJ whole genome shotgun (WGS) entry which is preliminary data.</text>
</comment>
<accession>A0AAD5M2X5</accession>
<evidence type="ECO:0000259" key="3">
    <source>
        <dbReference type="Pfam" id="PF12624"/>
    </source>
</evidence>
<sequence length="188" mass="21145">MFETLVTGVLTNVLGSYIDPRCFSPDKINVEVWSGYVVLRDLELKPEALAAQPAVQLVRGVVGSIELKIPWNRLQSESVVLTIDDVYLLARVEADIEGVLMEMDEFTIKKQLLEQLYQDAQRQEAADRENPASNKSDDGFTARLVNKIIDNIELHIRRVHLRLEDHTTGDHPFAIGLTIESAHAQVRG</sequence>
<name>A0AAD5M2X5_PYTIN</name>
<proteinExistence type="inferred from homology"/>
<dbReference type="GO" id="GO:0006623">
    <property type="term" value="P:protein targeting to vacuole"/>
    <property type="evidence" value="ECO:0007669"/>
    <property type="project" value="TreeGrafter"/>
</dbReference>
<dbReference type="InterPro" id="IPR026854">
    <property type="entry name" value="VPS13_N"/>
</dbReference>
<evidence type="ECO:0000313" key="4">
    <source>
        <dbReference type="EMBL" id="KAJ0400313.1"/>
    </source>
</evidence>
<evidence type="ECO:0000256" key="2">
    <source>
        <dbReference type="ARBA" id="ARBA00022448"/>
    </source>
</evidence>
<dbReference type="InterPro" id="IPR026847">
    <property type="entry name" value="VPS13"/>
</dbReference>
<dbReference type="PANTHER" id="PTHR16166:SF93">
    <property type="entry name" value="INTERMEMBRANE LIPID TRANSFER PROTEIN VPS13"/>
    <property type="match status" value="1"/>
</dbReference>
<dbReference type="PANTHER" id="PTHR16166">
    <property type="entry name" value="VACUOLAR PROTEIN SORTING-ASSOCIATED PROTEIN VPS13"/>
    <property type="match status" value="1"/>
</dbReference>
<dbReference type="Proteomes" id="UP001209570">
    <property type="component" value="Unassembled WGS sequence"/>
</dbReference>
<comment type="similarity">
    <text evidence="1">Belongs to the VPS13 family.</text>
</comment>
<dbReference type="EMBL" id="JAKCXM010000157">
    <property type="protein sequence ID" value="KAJ0400313.1"/>
    <property type="molecule type" value="Genomic_DNA"/>
</dbReference>
<dbReference type="AlphaFoldDB" id="A0AAD5M2X5"/>
<keyword evidence="5" id="KW-1185">Reference proteome</keyword>
<reference evidence="4" key="1">
    <citation type="submission" date="2021-12" db="EMBL/GenBank/DDBJ databases">
        <title>Prjna785345.</title>
        <authorList>
            <person name="Rujirawat T."/>
            <person name="Krajaejun T."/>
        </authorList>
    </citation>
    <scope>NUCLEOTIDE SEQUENCE</scope>
    <source>
        <strain evidence="4">Pi057C3</strain>
    </source>
</reference>